<dbReference type="EMBL" id="JADGMS010000004">
    <property type="protein sequence ID" value="KAF9683461.1"/>
    <property type="molecule type" value="Genomic_DNA"/>
</dbReference>
<dbReference type="Proteomes" id="UP000657918">
    <property type="component" value="Chromosome 4"/>
</dbReference>
<evidence type="ECO:0000313" key="2">
    <source>
        <dbReference type="Proteomes" id="UP000657918"/>
    </source>
</evidence>
<protein>
    <submittedName>
        <fullName evidence="1">Uncharacterized protein</fullName>
    </submittedName>
</protein>
<keyword evidence="2" id="KW-1185">Reference proteome</keyword>
<comment type="caution">
    <text evidence="1">The sequence shown here is derived from an EMBL/GenBank/DDBJ whole genome shotgun (WGS) entry which is preliminary data.</text>
</comment>
<evidence type="ECO:0000313" key="1">
    <source>
        <dbReference type="EMBL" id="KAF9683461.1"/>
    </source>
</evidence>
<organism evidence="1 2">
    <name type="scientific">Salix dunnii</name>
    <dbReference type="NCBI Taxonomy" id="1413687"/>
    <lineage>
        <taxon>Eukaryota</taxon>
        <taxon>Viridiplantae</taxon>
        <taxon>Streptophyta</taxon>
        <taxon>Embryophyta</taxon>
        <taxon>Tracheophyta</taxon>
        <taxon>Spermatophyta</taxon>
        <taxon>Magnoliopsida</taxon>
        <taxon>eudicotyledons</taxon>
        <taxon>Gunneridae</taxon>
        <taxon>Pentapetalae</taxon>
        <taxon>rosids</taxon>
        <taxon>fabids</taxon>
        <taxon>Malpighiales</taxon>
        <taxon>Salicaceae</taxon>
        <taxon>Saliceae</taxon>
        <taxon>Salix</taxon>
    </lineage>
</organism>
<gene>
    <name evidence="1" type="ORF">SADUNF_Sadunf04G0016000</name>
</gene>
<accession>A0A835KCK2</accession>
<proteinExistence type="predicted"/>
<sequence length="70" mass="7999">MNCLSSELSSEAKYAAEASLITKAEDISRGMQTDHWRTTAPAIYDDDYHNEYNNGESLELLIIVLWFCPR</sequence>
<reference evidence="1 2" key="1">
    <citation type="submission" date="2020-10" db="EMBL/GenBank/DDBJ databases">
        <title>Plant Genome Project.</title>
        <authorList>
            <person name="Zhang R.-G."/>
        </authorList>
    </citation>
    <scope>NUCLEOTIDE SEQUENCE [LARGE SCALE GENOMIC DNA]</scope>
    <source>
        <strain evidence="1">FAFU-HL-1</strain>
        <tissue evidence="1">Leaf</tissue>
    </source>
</reference>
<name>A0A835KCK2_9ROSI</name>
<dbReference type="AlphaFoldDB" id="A0A835KCK2"/>